<dbReference type="HOGENOM" id="CLU_096129_0_0_6"/>
<protein>
    <recommendedName>
        <fullName evidence="2">DUF2846 domain-containing protein</fullName>
    </recommendedName>
</protein>
<dbReference type="InterPro" id="IPR022548">
    <property type="entry name" value="DUF2846"/>
</dbReference>
<evidence type="ECO:0000313" key="3">
    <source>
        <dbReference type="EMBL" id="AJD47557.1"/>
    </source>
</evidence>
<gene>
    <name evidence="3" type="ORF">S7S_05695</name>
</gene>
<dbReference type="EMBL" id="CP004387">
    <property type="protein sequence ID" value="AJD47557.1"/>
    <property type="molecule type" value="Genomic_DNA"/>
</dbReference>
<accession>A0A0B4XMK0</accession>
<feature type="domain" description="DUF2846" evidence="2">
    <location>
        <begin position="47"/>
        <end position="132"/>
    </location>
</feature>
<name>A0A0B4XMK0_9GAMM</name>
<dbReference type="RefSeq" id="WP_008737856.1">
    <property type="nucleotide sequence ID" value="NZ_CP004387.1"/>
</dbReference>
<dbReference type="Pfam" id="PF11008">
    <property type="entry name" value="DUF2846"/>
    <property type="match status" value="1"/>
</dbReference>
<proteinExistence type="predicted"/>
<evidence type="ECO:0000313" key="4">
    <source>
        <dbReference type="Proteomes" id="UP000006764"/>
    </source>
</evidence>
<dbReference type="Proteomes" id="UP000006764">
    <property type="component" value="Chromosome"/>
</dbReference>
<feature type="signal peptide" evidence="1">
    <location>
        <begin position="1"/>
        <end position="20"/>
    </location>
</feature>
<feature type="chain" id="PRO_5002097695" description="DUF2846 domain-containing protein" evidence="1">
    <location>
        <begin position="21"/>
        <end position="218"/>
    </location>
</feature>
<evidence type="ECO:0000259" key="2">
    <source>
        <dbReference type="Pfam" id="PF11008"/>
    </source>
</evidence>
<dbReference type="AlphaFoldDB" id="A0A0B4XMK0"/>
<reference evidence="3 4" key="1">
    <citation type="journal article" date="2012" name="J. Bacteriol.">
        <title>Genome sequence of an alkane-degrading bacterium, Alcanivorax pacificus type strain W11-5, isolated from deep sea sediment.</title>
        <authorList>
            <person name="Lai Q."/>
            <person name="Shao Z."/>
        </authorList>
    </citation>
    <scope>NUCLEOTIDE SEQUENCE [LARGE SCALE GENOMIC DNA]</scope>
    <source>
        <strain evidence="3 4">W11-5</strain>
    </source>
</reference>
<keyword evidence="4" id="KW-1185">Reference proteome</keyword>
<organism evidence="3 4">
    <name type="scientific">Isoalcanivorax pacificus W11-5</name>
    <dbReference type="NCBI Taxonomy" id="391936"/>
    <lineage>
        <taxon>Bacteria</taxon>
        <taxon>Pseudomonadati</taxon>
        <taxon>Pseudomonadota</taxon>
        <taxon>Gammaproteobacteria</taxon>
        <taxon>Oceanospirillales</taxon>
        <taxon>Alcanivoracaceae</taxon>
        <taxon>Isoalcanivorax</taxon>
    </lineage>
</organism>
<keyword evidence="1" id="KW-0732">Signal</keyword>
<evidence type="ECO:0000256" key="1">
    <source>
        <dbReference type="SAM" id="SignalP"/>
    </source>
</evidence>
<sequence>MRVTLIVLLAWCVTGCGTVAMPRTPGAFIEAASGETFEPMDTLDPRNAMVYLYRPGNQWGYEEVQAPTFFINEQQLAGLKSGAYTWLELHGGEYDLYARRPLGILFLKTIFELPLKVEGGETYYLRYSEDQPLDYAARGLDPTQFMQAGPLQQVPAPLALAEIRNLRLDEAGYYYGGDAYSEPRWAPFFSYDAPERTALLPAVKSRWQRMQDWVAGWF</sequence>
<dbReference type="KEGG" id="apac:S7S_05695"/>